<dbReference type="PANTHER" id="PTHR31752">
    <property type="entry name" value="AUXIN EFFLUX CARRIER COMPONENT 1B-RELATED"/>
    <property type="match status" value="1"/>
</dbReference>
<feature type="transmembrane region" description="Helical" evidence="8">
    <location>
        <begin position="7"/>
        <end position="28"/>
    </location>
</feature>
<name>A0A6A4L2D4_9ERIC</name>
<dbReference type="AlphaFoldDB" id="A0A6A4L2D4"/>
<evidence type="ECO:0000256" key="3">
    <source>
        <dbReference type="ARBA" id="ARBA00022448"/>
    </source>
</evidence>
<evidence type="ECO:0000256" key="8">
    <source>
        <dbReference type="SAM" id="Phobius"/>
    </source>
</evidence>
<dbReference type="InterPro" id="IPR051107">
    <property type="entry name" value="Auxin_Efflux_Carrier"/>
</dbReference>
<evidence type="ECO:0000256" key="4">
    <source>
        <dbReference type="ARBA" id="ARBA00022692"/>
    </source>
</evidence>
<feature type="transmembrane region" description="Helical" evidence="8">
    <location>
        <begin position="98"/>
        <end position="118"/>
    </location>
</feature>
<feature type="transmembrane region" description="Helical" evidence="8">
    <location>
        <begin position="130"/>
        <end position="152"/>
    </location>
</feature>
<organism evidence="9 10">
    <name type="scientific">Rhododendron williamsianum</name>
    <dbReference type="NCBI Taxonomy" id="262921"/>
    <lineage>
        <taxon>Eukaryota</taxon>
        <taxon>Viridiplantae</taxon>
        <taxon>Streptophyta</taxon>
        <taxon>Embryophyta</taxon>
        <taxon>Tracheophyta</taxon>
        <taxon>Spermatophyta</taxon>
        <taxon>Magnoliopsida</taxon>
        <taxon>eudicotyledons</taxon>
        <taxon>Gunneridae</taxon>
        <taxon>Pentapetalae</taxon>
        <taxon>asterids</taxon>
        <taxon>Ericales</taxon>
        <taxon>Ericaceae</taxon>
        <taxon>Ericoideae</taxon>
        <taxon>Rhodoreae</taxon>
        <taxon>Rhododendron</taxon>
    </lineage>
</organism>
<accession>A0A6A4L2D4</accession>
<dbReference type="GO" id="GO:0005783">
    <property type="term" value="C:endoplasmic reticulum"/>
    <property type="evidence" value="ECO:0007669"/>
    <property type="project" value="TreeGrafter"/>
</dbReference>
<keyword evidence="3" id="KW-0813">Transport</keyword>
<gene>
    <name evidence="9" type="ORF">C3L33_18860</name>
</gene>
<feature type="transmembrane region" description="Helical" evidence="8">
    <location>
        <begin position="356"/>
        <end position="379"/>
    </location>
</feature>
<sequence>MISLTDAYHVVSATVPLYVAMILAYISVKWWKLFTPDQCSGINKFVAKFSIPLLSFQVISTNNPYKMNVRLVCADFLQKLFAFSALVVIMKIRSRGNLSWIITGLSLSTLPNTLILGIPILRAMYGDEAVVLLTQIVVLQSIIWYNVLLFLFEVNMIKQDSLTAPTEGTGTVVARCFATLYSIQVVVLNLTSPIVFPQGLKVKNSSSYKLPTVTATTSHIDMINPLIVCIAHRVSFISRLIWNTWFYLRRDGGPTRSTTTRGRARSKKYNSQKNKVHACSFDSWEEAYYQPQYSCNGVGSYLGNNTLQVGSAISQDYCSININIVRWRSWDGNVQRSSGGLFMASRANIIACGTRMAVLAMAVKFIAGPALMAVSSIAVGLRGTSFRVAIMQAALPQGIVPFVFAKEYNIHPDILSTGVIFGMLISLPIALAYYFLLAI</sequence>
<keyword evidence="4 8" id="KW-0812">Transmembrane</keyword>
<keyword evidence="6 8" id="KW-0472">Membrane</keyword>
<dbReference type="OrthoDB" id="2133778at2759"/>
<protein>
    <recommendedName>
        <fullName evidence="11">Auxin efflux carrier component</fullName>
    </recommendedName>
</protein>
<keyword evidence="5 8" id="KW-1133">Transmembrane helix</keyword>
<evidence type="ECO:0000256" key="1">
    <source>
        <dbReference type="ARBA" id="ARBA00004141"/>
    </source>
</evidence>
<evidence type="ECO:0000313" key="10">
    <source>
        <dbReference type="Proteomes" id="UP000428333"/>
    </source>
</evidence>
<comment type="similarity">
    <text evidence="2">Belongs to the auxin efflux carrier (TC 2.A.69.1) family.</text>
</comment>
<dbReference type="Proteomes" id="UP000428333">
    <property type="component" value="Linkage Group LG11"/>
</dbReference>
<evidence type="ECO:0000256" key="2">
    <source>
        <dbReference type="ARBA" id="ARBA00009177"/>
    </source>
</evidence>
<feature type="non-terminal residue" evidence="9">
    <location>
        <position position="1"/>
    </location>
</feature>
<keyword evidence="10" id="KW-1185">Reference proteome</keyword>
<keyword evidence="7" id="KW-0927">Auxin signaling pathway</keyword>
<dbReference type="GO" id="GO:0009926">
    <property type="term" value="P:auxin polar transport"/>
    <property type="evidence" value="ECO:0007669"/>
    <property type="project" value="TreeGrafter"/>
</dbReference>
<evidence type="ECO:0000256" key="7">
    <source>
        <dbReference type="ARBA" id="ARBA00023294"/>
    </source>
</evidence>
<dbReference type="GO" id="GO:0005886">
    <property type="term" value="C:plasma membrane"/>
    <property type="evidence" value="ECO:0007669"/>
    <property type="project" value="TreeGrafter"/>
</dbReference>
<evidence type="ECO:0000313" key="9">
    <source>
        <dbReference type="EMBL" id="KAE9449247.1"/>
    </source>
</evidence>
<dbReference type="EMBL" id="QEFC01003188">
    <property type="protein sequence ID" value="KAE9449247.1"/>
    <property type="molecule type" value="Genomic_DNA"/>
</dbReference>
<evidence type="ECO:0008006" key="11">
    <source>
        <dbReference type="Google" id="ProtNLM"/>
    </source>
</evidence>
<feature type="transmembrane region" description="Helical" evidence="8">
    <location>
        <begin position="417"/>
        <end position="436"/>
    </location>
</feature>
<dbReference type="GO" id="GO:0010329">
    <property type="term" value="F:auxin efflux transmembrane transporter activity"/>
    <property type="evidence" value="ECO:0007669"/>
    <property type="project" value="TreeGrafter"/>
</dbReference>
<dbReference type="GO" id="GO:0009734">
    <property type="term" value="P:auxin-activated signaling pathway"/>
    <property type="evidence" value="ECO:0007669"/>
    <property type="project" value="UniProtKB-KW"/>
</dbReference>
<comment type="caution">
    <text evidence="9">The sequence shown here is derived from an EMBL/GenBank/DDBJ whole genome shotgun (WGS) entry which is preliminary data.</text>
</comment>
<dbReference type="InterPro" id="IPR004776">
    <property type="entry name" value="Mem_transp_PIN-like"/>
</dbReference>
<evidence type="ECO:0000256" key="5">
    <source>
        <dbReference type="ARBA" id="ARBA00022989"/>
    </source>
</evidence>
<dbReference type="PANTHER" id="PTHR31752:SF40">
    <property type="entry name" value="AUXIN EFFLUX CARRIER COMPONENT 8"/>
    <property type="match status" value="1"/>
</dbReference>
<comment type="subcellular location">
    <subcellularLocation>
        <location evidence="1">Membrane</location>
        <topology evidence="1">Multi-pass membrane protein</topology>
    </subcellularLocation>
</comment>
<reference evidence="9 10" key="1">
    <citation type="journal article" date="2019" name="Genome Biol. Evol.">
        <title>The Rhododendron genome and chromosomal organization provide insight into shared whole-genome duplications across the heath family (Ericaceae).</title>
        <authorList>
            <person name="Soza V.L."/>
            <person name="Lindsley D."/>
            <person name="Waalkes A."/>
            <person name="Ramage E."/>
            <person name="Patwardhan R.P."/>
            <person name="Burton J.N."/>
            <person name="Adey A."/>
            <person name="Kumar A."/>
            <person name="Qiu R."/>
            <person name="Shendure J."/>
            <person name="Hall B."/>
        </authorList>
    </citation>
    <scope>NUCLEOTIDE SEQUENCE [LARGE SCALE GENOMIC DNA]</scope>
    <source>
        <strain evidence="9">RSF 1966-606</strain>
    </source>
</reference>
<evidence type="ECO:0000256" key="6">
    <source>
        <dbReference type="ARBA" id="ARBA00023136"/>
    </source>
</evidence>
<proteinExistence type="inferred from homology"/>
<dbReference type="Pfam" id="PF03547">
    <property type="entry name" value="Mem_trans"/>
    <property type="match status" value="2"/>
</dbReference>